<evidence type="ECO:0000259" key="2">
    <source>
        <dbReference type="Pfam" id="PF13963"/>
    </source>
</evidence>
<dbReference type="Pfam" id="PF13963">
    <property type="entry name" value="Transpos_assoc"/>
    <property type="match status" value="1"/>
</dbReference>
<accession>A0ABQ5GTK9</accession>
<reference evidence="3" key="1">
    <citation type="journal article" date="2022" name="Int. J. Mol. Sci.">
        <title>Draft Genome of Tanacetum Coccineum: Genomic Comparison of Closely Related Tanacetum-Family Plants.</title>
        <authorList>
            <person name="Yamashiro T."/>
            <person name="Shiraishi A."/>
            <person name="Nakayama K."/>
            <person name="Satake H."/>
        </authorList>
    </citation>
    <scope>NUCLEOTIDE SEQUENCE</scope>
</reference>
<dbReference type="PANTHER" id="PTHR10775:SF192">
    <property type="match status" value="1"/>
</dbReference>
<proteinExistence type="predicted"/>
<dbReference type="Pfam" id="PF02992">
    <property type="entry name" value="Transposase_21"/>
    <property type="match status" value="1"/>
</dbReference>
<feature type="region of interest" description="Disordered" evidence="1">
    <location>
        <begin position="108"/>
        <end position="134"/>
    </location>
</feature>
<dbReference type="PANTHER" id="PTHR10775">
    <property type="entry name" value="OS08G0208400 PROTEIN"/>
    <property type="match status" value="1"/>
</dbReference>
<comment type="caution">
    <text evidence="3">The sequence shown here is derived from an EMBL/GenBank/DDBJ whole genome shotgun (WGS) entry which is preliminary data.</text>
</comment>
<evidence type="ECO:0000313" key="3">
    <source>
        <dbReference type="EMBL" id="GJT78566.1"/>
    </source>
</evidence>
<feature type="compositionally biased region" description="Polar residues" evidence="1">
    <location>
        <begin position="534"/>
        <end position="545"/>
    </location>
</feature>
<feature type="region of interest" description="Disordered" evidence="1">
    <location>
        <begin position="524"/>
        <end position="545"/>
    </location>
</feature>
<reference evidence="3" key="2">
    <citation type="submission" date="2022-01" db="EMBL/GenBank/DDBJ databases">
        <authorList>
            <person name="Yamashiro T."/>
            <person name="Shiraishi A."/>
            <person name="Satake H."/>
            <person name="Nakayama K."/>
        </authorList>
    </citation>
    <scope>NUCLEOTIDE SEQUENCE</scope>
</reference>
<organism evidence="3 4">
    <name type="scientific">Tanacetum coccineum</name>
    <dbReference type="NCBI Taxonomy" id="301880"/>
    <lineage>
        <taxon>Eukaryota</taxon>
        <taxon>Viridiplantae</taxon>
        <taxon>Streptophyta</taxon>
        <taxon>Embryophyta</taxon>
        <taxon>Tracheophyta</taxon>
        <taxon>Spermatophyta</taxon>
        <taxon>Magnoliopsida</taxon>
        <taxon>eudicotyledons</taxon>
        <taxon>Gunneridae</taxon>
        <taxon>Pentapetalae</taxon>
        <taxon>asterids</taxon>
        <taxon>campanulids</taxon>
        <taxon>Asterales</taxon>
        <taxon>Asteraceae</taxon>
        <taxon>Asteroideae</taxon>
        <taxon>Anthemideae</taxon>
        <taxon>Anthemidinae</taxon>
        <taxon>Tanacetum</taxon>
    </lineage>
</organism>
<gene>
    <name evidence="3" type="ORF">Tco_1045291</name>
</gene>
<sequence>MDKSWINAHIKSTTYRKGVESFIDFARARDIRGSIICPCLRCCNDELLEVEEVHDHLLRYGFLPGYTIWTIHGELATPPTSQSTSVHETSFVKDDMIGLVRDAFGLSSSPLNHENTEEEMLDGEEDESAETSDHNVDDIPYKKLLEKCGEELYPGCKFSSLSFTLRLYHIKCIGGISNKAFGMILELLRDAFPHITSLPSSAHQTKKLTNDLGLGYKKIHACPNDCMLYWDKSEGEQSCHTCKASRYRSDGDQLGESSNSRKSKKPAKVLRYFPLIPRLKRLYKCETTAKDMRWHDMGRTKDGKLRHPGDGLAWKAFNDRYPKFAEDPRSVRLGLASDGCNPFRTMNTSHSTWPVLLIPYNLPPWICMKQQSFILSAIIQGEKGPGNDIDVYLQPLIQELNLLWKGVDAYDAFSKERFKLRASLLWTVNDFPAYANLSGRSTKGRVACPTCANSTCSMWLKHGKKFCYMGHRRWLEENHPYRFQKDRFDGTIEVDGPPTIMSGSDILKQLRGSSFKYGKLTKSNNKRRRDDVGCSTSSPLPVTNDESSAFDDIESFIEEDIDGDNQLWKKRSIFFDLLYWEFKLIRHNLDVMHIEKNVFHNLIGTLLNLDVKTKDNENARKDLMEMGIRHELHLINRPNKKSCMPLACYTMTNAEKSNFLQVLKDLKVPDGYSLNISRGVSLKDRKLYNLKSHDAHIMMQGILVIVLKASMHSRA</sequence>
<dbReference type="Proteomes" id="UP001151760">
    <property type="component" value="Unassembled WGS sequence"/>
</dbReference>
<name>A0ABQ5GTK9_9ASTR</name>
<dbReference type="EMBL" id="BQNB010018814">
    <property type="protein sequence ID" value="GJT78566.1"/>
    <property type="molecule type" value="Genomic_DNA"/>
</dbReference>
<dbReference type="InterPro" id="IPR029480">
    <property type="entry name" value="Transpos_assoc"/>
</dbReference>
<evidence type="ECO:0000313" key="4">
    <source>
        <dbReference type="Proteomes" id="UP001151760"/>
    </source>
</evidence>
<protein>
    <recommendedName>
        <fullName evidence="2">Transposase-associated domain-containing protein</fullName>
    </recommendedName>
</protein>
<dbReference type="InterPro" id="IPR004242">
    <property type="entry name" value="Transposase_21"/>
</dbReference>
<keyword evidence="4" id="KW-1185">Reference proteome</keyword>
<evidence type="ECO:0000256" key="1">
    <source>
        <dbReference type="SAM" id="MobiDB-lite"/>
    </source>
</evidence>
<feature type="domain" description="Transposase-associated" evidence="2">
    <location>
        <begin position="3"/>
        <end position="74"/>
    </location>
</feature>
<feature type="compositionally biased region" description="Acidic residues" evidence="1">
    <location>
        <begin position="116"/>
        <end position="130"/>
    </location>
</feature>